<dbReference type="SUPFAM" id="SSF49562">
    <property type="entry name" value="C2 domain (Calcium/lipid-binding domain, CaLB)"/>
    <property type="match status" value="2"/>
</dbReference>
<dbReference type="EMBL" id="MKKU01000041">
    <property type="protein sequence ID" value="RNF26466.1"/>
    <property type="molecule type" value="Genomic_DNA"/>
</dbReference>
<dbReference type="InterPro" id="IPR045050">
    <property type="entry name" value="Synaptotagmin_plant"/>
</dbReference>
<dbReference type="AlphaFoldDB" id="A0A422Q923"/>
<reference evidence="3 4" key="1">
    <citation type="journal article" date="2018" name="BMC Genomics">
        <title>Genomic comparison of Trypanosoma conorhini and Trypanosoma rangeli to Trypanosoma cruzi strains of high and low virulence.</title>
        <authorList>
            <person name="Bradwell K.R."/>
            <person name="Koparde V.N."/>
            <person name="Matveyev A.V."/>
            <person name="Serrano M.G."/>
            <person name="Alves J.M."/>
            <person name="Parikh H."/>
            <person name="Huang B."/>
            <person name="Lee V."/>
            <person name="Espinosa-Alvarez O."/>
            <person name="Ortiz P.A."/>
            <person name="Costa-Martins A.G."/>
            <person name="Teixeira M.M."/>
            <person name="Buck G.A."/>
        </authorList>
    </citation>
    <scope>NUCLEOTIDE SEQUENCE [LARGE SCALE GENOMIC DNA]</scope>
    <source>
        <strain evidence="3 4">025E</strain>
    </source>
</reference>
<dbReference type="GO" id="GO:0008289">
    <property type="term" value="F:lipid binding"/>
    <property type="evidence" value="ECO:0007669"/>
    <property type="project" value="InterPro"/>
</dbReference>
<evidence type="ECO:0000313" key="3">
    <source>
        <dbReference type="EMBL" id="RNF26466.1"/>
    </source>
</evidence>
<proteinExistence type="predicted"/>
<keyword evidence="4" id="KW-1185">Reference proteome</keyword>
<dbReference type="OrthoDB" id="276336at2759"/>
<dbReference type="InterPro" id="IPR000008">
    <property type="entry name" value="C2_dom"/>
</dbReference>
<dbReference type="GO" id="GO:0005783">
    <property type="term" value="C:endoplasmic reticulum"/>
    <property type="evidence" value="ECO:0007669"/>
    <property type="project" value="TreeGrafter"/>
</dbReference>
<dbReference type="PANTHER" id="PTHR10774">
    <property type="entry name" value="EXTENDED SYNAPTOTAGMIN-RELATED"/>
    <property type="match status" value="1"/>
</dbReference>
<dbReference type="SMART" id="SM00239">
    <property type="entry name" value="C2"/>
    <property type="match status" value="2"/>
</dbReference>
<comment type="caution">
    <text evidence="3">The sequence shown here is derived from an EMBL/GenBank/DDBJ whole genome shotgun (WGS) entry which is preliminary data.</text>
</comment>
<dbReference type="RefSeq" id="XP_029231672.1">
    <property type="nucleotide sequence ID" value="XM_029368126.1"/>
</dbReference>
<accession>A0A422Q923</accession>
<sequence>MKIWVLNFDISAAGIPLDAVPAVGEFLDQFIRKTLIGMLQHPKRISIPMVQGYTLEMSRADAALGALRVRLLRIEGWHQRHVSNRGKTPFYVKVVMLSDENNKRRKSSTYKGLQSELQDTFSFVLYNNTGTLRFWLYFDVPGTDPCVGQCDVPVRVLMDNPRSEHACLLVESLSSNVEPRATLIISAEFLPYVGRSRTDSTTAPSHAPSRRVSEAFVKQQEASERSFGPPTARSVKNESLCSNGRGGGTLFITVERCTGLKNMEYLGVSDPYVQLRLRRQTRVSPYQSSTLNPTFNFEAELEVYDTQTDVLHLAILDKNDLSTDRVMGTLNITLSTISGSVSDRLSRAWNLEPQGQVFLVMRFLRH</sequence>
<gene>
    <name evidence="3" type="ORF">Tco025E_01188</name>
</gene>
<dbReference type="GeneID" id="40314799"/>
<evidence type="ECO:0000313" key="4">
    <source>
        <dbReference type="Proteomes" id="UP000284403"/>
    </source>
</evidence>
<feature type="domain" description="C2" evidence="2">
    <location>
        <begin position="229"/>
        <end position="350"/>
    </location>
</feature>
<dbReference type="Pfam" id="PF00168">
    <property type="entry name" value="C2"/>
    <property type="match status" value="2"/>
</dbReference>
<feature type="region of interest" description="Disordered" evidence="1">
    <location>
        <begin position="197"/>
        <end position="239"/>
    </location>
</feature>
<dbReference type="InterPro" id="IPR035892">
    <property type="entry name" value="C2_domain_sf"/>
</dbReference>
<organism evidence="3 4">
    <name type="scientific">Trypanosoma conorhini</name>
    <dbReference type="NCBI Taxonomy" id="83891"/>
    <lineage>
        <taxon>Eukaryota</taxon>
        <taxon>Discoba</taxon>
        <taxon>Euglenozoa</taxon>
        <taxon>Kinetoplastea</taxon>
        <taxon>Metakinetoplastina</taxon>
        <taxon>Trypanosomatida</taxon>
        <taxon>Trypanosomatidae</taxon>
        <taxon>Trypanosoma</taxon>
    </lineage>
</organism>
<evidence type="ECO:0000256" key="1">
    <source>
        <dbReference type="SAM" id="MobiDB-lite"/>
    </source>
</evidence>
<dbReference type="Proteomes" id="UP000284403">
    <property type="component" value="Unassembled WGS sequence"/>
</dbReference>
<dbReference type="PROSITE" id="PS50004">
    <property type="entry name" value="C2"/>
    <property type="match status" value="1"/>
</dbReference>
<dbReference type="Gene3D" id="2.60.40.150">
    <property type="entry name" value="C2 domain"/>
    <property type="match status" value="2"/>
</dbReference>
<name>A0A422Q923_9TRYP</name>
<protein>
    <submittedName>
        <fullName evidence="3">Calcium-dependent lipid binding protein</fullName>
    </submittedName>
</protein>
<dbReference type="PANTHER" id="PTHR10774:SF190">
    <property type="entry name" value="C2 CALCIUM_LIPID-BINDING ENDONUCLEASE_EXONUCLEASE_PHOSPHATASE-RELATED"/>
    <property type="match status" value="1"/>
</dbReference>
<evidence type="ECO:0000259" key="2">
    <source>
        <dbReference type="PROSITE" id="PS50004"/>
    </source>
</evidence>
<dbReference type="CDD" id="cd00030">
    <property type="entry name" value="C2"/>
    <property type="match status" value="1"/>
</dbReference>